<comment type="caution">
    <text evidence="3">The sequence shown here is derived from an EMBL/GenBank/DDBJ whole genome shotgun (WGS) entry which is preliminary data.</text>
</comment>
<keyword evidence="4" id="KW-1185">Reference proteome</keyword>
<feature type="signal peptide" evidence="2">
    <location>
        <begin position="1"/>
        <end position="18"/>
    </location>
</feature>
<evidence type="ECO:0000256" key="1">
    <source>
        <dbReference type="SAM" id="MobiDB-lite"/>
    </source>
</evidence>
<sequence length="149" mass="15910">MCCMGMAAAWAWMVGSSGYYETTTLGVSSAVEGDNTGDGGPETCGGPGQDQAMDGDALGEDHRGCTWERGCFFFAIKKTKAEIAAQRVWHATRKFLRKEHCEEQDRNVQCKRALAGKTKADAVSATDKKGTDDSSSEVPSKEADSGEVS</sequence>
<feature type="chain" id="PRO_5040155929" evidence="2">
    <location>
        <begin position="19"/>
        <end position="149"/>
    </location>
</feature>
<dbReference type="AlphaFoldDB" id="A0A9P5T8S7"/>
<evidence type="ECO:0000256" key="2">
    <source>
        <dbReference type="SAM" id="SignalP"/>
    </source>
</evidence>
<keyword evidence="2" id="KW-0732">Signal</keyword>
<evidence type="ECO:0000313" key="3">
    <source>
        <dbReference type="EMBL" id="KAF8479213.1"/>
    </source>
</evidence>
<reference evidence="3" key="1">
    <citation type="submission" date="2019-10" db="EMBL/GenBank/DDBJ databases">
        <authorList>
            <consortium name="DOE Joint Genome Institute"/>
            <person name="Kuo A."/>
            <person name="Miyauchi S."/>
            <person name="Kiss E."/>
            <person name="Drula E."/>
            <person name="Kohler A."/>
            <person name="Sanchez-Garcia M."/>
            <person name="Andreopoulos B."/>
            <person name="Barry K.W."/>
            <person name="Bonito G."/>
            <person name="Buee M."/>
            <person name="Carver A."/>
            <person name="Chen C."/>
            <person name="Cichocki N."/>
            <person name="Clum A."/>
            <person name="Culley D."/>
            <person name="Crous P.W."/>
            <person name="Fauchery L."/>
            <person name="Girlanda M."/>
            <person name="Hayes R."/>
            <person name="Keri Z."/>
            <person name="LaButti K."/>
            <person name="Lipzen A."/>
            <person name="Lombard V."/>
            <person name="Magnuson J."/>
            <person name="Maillard F."/>
            <person name="Morin E."/>
            <person name="Murat C."/>
            <person name="Nolan M."/>
            <person name="Ohm R."/>
            <person name="Pangilinan J."/>
            <person name="Pereira M."/>
            <person name="Perotto S."/>
            <person name="Peter M."/>
            <person name="Riley R."/>
            <person name="Sitrit Y."/>
            <person name="Stielow B."/>
            <person name="Szollosi G."/>
            <person name="Zifcakova L."/>
            <person name="Stursova M."/>
            <person name="Spatafora J.W."/>
            <person name="Tedersoo L."/>
            <person name="Vaario L.-M."/>
            <person name="Yamada A."/>
            <person name="Yan M."/>
            <person name="Wang P."/>
            <person name="Xu J."/>
            <person name="Bruns T."/>
            <person name="Baldrian P."/>
            <person name="Vilgalys R."/>
            <person name="Henrissat B."/>
            <person name="Grigoriev I.V."/>
            <person name="Hibbett D."/>
            <person name="Nagy L.G."/>
            <person name="Martin F.M."/>
        </authorList>
    </citation>
    <scope>NUCLEOTIDE SEQUENCE</scope>
    <source>
        <strain evidence="3">Prilba</strain>
    </source>
</reference>
<dbReference type="EMBL" id="WHVB01000010">
    <property type="protein sequence ID" value="KAF8479213.1"/>
    <property type="molecule type" value="Genomic_DNA"/>
</dbReference>
<accession>A0A9P5T8S7</accession>
<dbReference type="Proteomes" id="UP000759537">
    <property type="component" value="Unassembled WGS sequence"/>
</dbReference>
<feature type="compositionally biased region" description="Gly residues" evidence="1">
    <location>
        <begin position="36"/>
        <end position="48"/>
    </location>
</feature>
<reference evidence="3" key="2">
    <citation type="journal article" date="2020" name="Nat. Commun.">
        <title>Large-scale genome sequencing of mycorrhizal fungi provides insights into the early evolution of symbiotic traits.</title>
        <authorList>
            <person name="Miyauchi S."/>
            <person name="Kiss E."/>
            <person name="Kuo A."/>
            <person name="Drula E."/>
            <person name="Kohler A."/>
            <person name="Sanchez-Garcia M."/>
            <person name="Morin E."/>
            <person name="Andreopoulos B."/>
            <person name="Barry K.W."/>
            <person name="Bonito G."/>
            <person name="Buee M."/>
            <person name="Carver A."/>
            <person name="Chen C."/>
            <person name="Cichocki N."/>
            <person name="Clum A."/>
            <person name="Culley D."/>
            <person name="Crous P.W."/>
            <person name="Fauchery L."/>
            <person name="Girlanda M."/>
            <person name="Hayes R.D."/>
            <person name="Keri Z."/>
            <person name="LaButti K."/>
            <person name="Lipzen A."/>
            <person name="Lombard V."/>
            <person name="Magnuson J."/>
            <person name="Maillard F."/>
            <person name="Murat C."/>
            <person name="Nolan M."/>
            <person name="Ohm R.A."/>
            <person name="Pangilinan J."/>
            <person name="Pereira M.F."/>
            <person name="Perotto S."/>
            <person name="Peter M."/>
            <person name="Pfister S."/>
            <person name="Riley R."/>
            <person name="Sitrit Y."/>
            <person name="Stielow J.B."/>
            <person name="Szollosi G."/>
            <person name="Zifcakova L."/>
            <person name="Stursova M."/>
            <person name="Spatafora J.W."/>
            <person name="Tedersoo L."/>
            <person name="Vaario L.M."/>
            <person name="Yamada A."/>
            <person name="Yan M."/>
            <person name="Wang P."/>
            <person name="Xu J."/>
            <person name="Bruns T."/>
            <person name="Baldrian P."/>
            <person name="Vilgalys R."/>
            <person name="Dunand C."/>
            <person name="Henrissat B."/>
            <person name="Grigoriev I.V."/>
            <person name="Hibbett D."/>
            <person name="Nagy L.G."/>
            <person name="Martin F.M."/>
        </authorList>
    </citation>
    <scope>NUCLEOTIDE SEQUENCE</scope>
    <source>
        <strain evidence="3">Prilba</strain>
    </source>
</reference>
<feature type="region of interest" description="Disordered" evidence="1">
    <location>
        <begin position="115"/>
        <end position="149"/>
    </location>
</feature>
<name>A0A9P5T8S7_9AGAM</name>
<evidence type="ECO:0000313" key="4">
    <source>
        <dbReference type="Proteomes" id="UP000759537"/>
    </source>
</evidence>
<feature type="region of interest" description="Disordered" evidence="1">
    <location>
        <begin position="32"/>
        <end position="57"/>
    </location>
</feature>
<proteinExistence type="predicted"/>
<feature type="compositionally biased region" description="Basic and acidic residues" evidence="1">
    <location>
        <begin position="139"/>
        <end position="149"/>
    </location>
</feature>
<gene>
    <name evidence="3" type="ORF">DFH94DRAFT_682719</name>
</gene>
<protein>
    <submittedName>
        <fullName evidence="3">Uncharacterized protein</fullName>
    </submittedName>
</protein>
<dbReference type="OrthoDB" id="10261452at2759"/>
<organism evidence="3 4">
    <name type="scientific">Russula ochroleuca</name>
    <dbReference type="NCBI Taxonomy" id="152965"/>
    <lineage>
        <taxon>Eukaryota</taxon>
        <taxon>Fungi</taxon>
        <taxon>Dikarya</taxon>
        <taxon>Basidiomycota</taxon>
        <taxon>Agaricomycotina</taxon>
        <taxon>Agaricomycetes</taxon>
        <taxon>Russulales</taxon>
        <taxon>Russulaceae</taxon>
        <taxon>Russula</taxon>
    </lineage>
</organism>